<sequence>MSEFSTTAALETVVDERSLSAAEQTITDRLGDVTVRVDARPQASADGGQQTTQQLGRAPQQGPSVTGGTTASEPEGVSNILTAQLEVQEGIYELVEDIADQQDGGLLGGTDIFQTLTETGAGAAGEVAGESAGAVADVVGSAAGPALGSVIGESLRSLFPGGDGGSVELTKPGWVPLEVTRPSWTPLAVDRPEWIPLSVDEPAWSVTVSEPSWKVEVARPDWKIPVAKTGQSISIQRPDWLGSLTGGQPDQSSGGQTVIRQTRSTGRQTGTADVPGKGLAESVIEGAGKGGAAGAGLGVALGFAGGPFAPLSVPTGGVVGGAAGGIIGGTAGAIGYFDRRFEATGGGRSSARPVTNEISIENRPRYEIRVDGPDRNEIRRAVEDAQRDNLRELESRLDDVEQRLDRMKRAFESGTL</sequence>
<feature type="region of interest" description="Disordered" evidence="2">
    <location>
        <begin position="30"/>
        <end position="75"/>
    </location>
</feature>
<feature type="region of interest" description="Disordered" evidence="2">
    <location>
        <begin position="242"/>
        <end position="277"/>
    </location>
</feature>
<evidence type="ECO:0000256" key="2">
    <source>
        <dbReference type="SAM" id="MobiDB-lite"/>
    </source>
</evidence>
<evidence type="ECO:0000313" key="4">
    <source>
        <dbReference type="Proteomes" id="UP001570511"/>
    </source>
</evidence>
<keyword evidence="4" id="KW-1185">Reference proteome</keyword>
<feature type="compositionally biased region" description="Low complexity" evidence="2">
    <location>
        <begin position="260"/>
        <end position="271"/>
    </location>
</feature>
<gene>
    <name evidence="3" type="ORF">OS889_13720</name>
</gene>
<feature type="coiled-coil region" evidence="1">
    <location>
        <begin position="383"/>
        <end position="410"/>
    </location>
</feature>
<reference evidence="3 4" key="1">
    <citation type="submission" date="2024-08" db="EMBL/GenBank/DDBJ databases">
        <title>Halobellus sp. MBLA0158 whole genome sequence.</title>
        <authorList>
            <person name="Hwang C.Y."/>
            <person name="Cho E.-S."/>
            <person name="Seo M.-J."/>
        </authorList>
    </citation>
    <scope>NUCLEOTIDE SEQUENCE [LARGE SCALE GENOMIC DNA]</scope>
    <source>
        <strain evidence="3 4">MBLA0158</strain>
    </source>
</reference>
<proteinExistence type="predicted"/>
<dbReference type="Proteomes" id="UP001570511">
    <property type="component" value="Unassembled WGS sequence"/>
</dbReference>
<keyword evidence="1" id="KW-0175">Coiled coil</keyword>
<organism evidence="3 4">
    <name type="scientific">Halobellus rubicundus</name>
    <dbReference type="NCBI Taxonomy" id="2996466"/>
    <lineage>
        <taxon>Archaea</taxon>
        <taxon>Methanobacteriati</taxon>
        <taxon>Methanobacteriota</taxon>
        <taxon>Stenosarchaea group</taxon>
        <taxon>Halobacteria</taxon>
        <taxon>Halobacteriales</taxon>
        <taxon>Haloferacaceae</taxon>
        <taxon>Halobellus</taxon>
    </lineage>
</organism>
<name>A0ABD5MJ71_9EURY</name>
<feature type="compositionally biased region" description="Polar residues" evidence="2">
    <location>
        <begin position="47"/>
        <end position="72"/>
    </location>
</feature>
<dbReference type="RefSeq" id="WP_372390654.1">
    <property type="nucleotide sequence ID" value="NZ_JBGNYA010000001.1"/>
</dbReference>
<evidence type="ECO:0000313" key="3">
    <source>
        <dbReference type="EMBL" id="MFA1612056.1"/>
    </source>
</evidence>
<protein>
    <submittedName>
        <fullName evidence="3">Uncharacterized protein</fullName>
    </submittedName>
</protein>
<evidence type="ECO:0000256" key="1">
    <source>
        <dbReference type="SAM" id="Coils"/>
    </source>
</evidence>
<feature type="compositionally biased region" description="Basic and acidic residues" evidence="2">
    <location>
        <begin position="30"/>
        <end position="39"/>
    </location>
</feature>
<feature type="compositionally biased region" description="Polar residues" evidence="2">
    <location>
        <begin position="246"/>
        <end position="259"/>
    </location>
</feature>
<comment type="caution">
    <text evidence="3">The sequence shown here is derived from an EMBL/GenBank/DDBJ whole genome shotgun (WGS) entry which is preliminary data.</text>
</comment>
<accession>A0ABD5MJ71</accession>
<dbReference type="EMBL" id="JBGNYA010000001">
    <property type="protein sequence ID" value="MFA1612056.1"/>
    <property type="molecule type" value="Genomic_DNA"/>
</dbReference>
<dbReference type="AlphaFoldDB" id="A0ABD5MJ71"/>